<keyword evidence="2" id="KW-1133">Transmembrane helix</keyword>
<keyword evidence="2" id="KW-0812">Transmembrane</keyword>
<feature type="transmembrane region" description="Helical" evidence="2">
    <location>
        <begin position="29"/>
        <end position="50"/>
    </location>
</feature>
<feature type="compositionally biased region" description="Low complexity" evidence="1">
    <location>
        <begin position="641"/>
        <end position="652"/>
    </location>
</feature>
<protein>
    <submittedName>
        <fullName evidence="4">VWA domain-containing protein</fullName>
    </submittedName>
</protein>
<dbReference type="SUPFAM" id="SSF53300">
    <property type="entry name" value="vWA-like"/>
    <property type="match status" value="1"/>
</dbReference>
<keyword evidence="5" id="KW-1185">Reference proteome</keyword>
<proteinExistence type="predicted"/>
<comment type="caution">
    <text evidence="4">The sequence shown here is derived from an EMBL/GenBank/DDBJ whole genome shotgun (WGS) entry which is preliminary data.</text>
</comment>
<dbReference type="InterPro" id="IPR002035">
    <property type="entry name" value="VWF_A"/>
</dbReference>
<dbReference type="RefSeq" id="WP_252851634.1">
    <property type="nucleotide sequence ID" value="NZ_JAMXLR010000024.1"/>
</dbReference>
<feature type="domain" description="VWFA" evidence="3">
    <location>
        <begin position="174"/>
        <end position="332"/>
    </location>
</feature>
<dbReference type="PROSITE" id="PS50234">
    <property type="entry name" value="VWFA"/>
    <property type="match status" value="1"/>
</dbReference>
<feature type="compositionally biased region" description="Basic residues" evidence="1">
    <location>
        <begin position="659"/>
        <end position="668"/>
    </location>
</feature>
<evidence type="ECO:0000259" key="3">
    <source>
        <dbReference type="PROSITE" id="PS50234"/>
    </source>
</evidence>
<reference evidence="4" key="1">
    <citation type="submission" date="2022-06" db="EMBL/GenBank/DDBJ databases">
        <title>Aeoliella straminimaris, a novel planctomycete from sediments.</title>
        <authorList>
            <person name="Vitorino I.R."/>
            <person name="Lage O.M."/>
        </authorList>
    </citation>
    <scope>NUCLEOTIDE SEQUENCE</scope>
    <source>
        <strain evidence="4">ICT_H6.2</strain>
    </source>
</reference>
<dbReference type="AlphaFoldDB" id="A0A9X2JI30"/>
<dbReference type="EMBL" id="JAMXLR010000024">
    <property type="protein sequence ID" value="MCO6043529.1"/>
    <property type="molecule type" value="Genomic_DNA"/>
</dbReference>
<sequence>MNLVEKLRIWWYELTGSDELPLDREVTSWLVSLTLHLAVLILLATLAFLLPNNDQYMITSVPLDVEEDLLPEEVHFSELTPVEIGALGNESVTNAEAAAPIEADISEILTEIEPISVIGEMPALDANVKMLTAPNPSDTMLVKGTGNVGTTAAVGAIDRITNEILLSLEQRPTLVVWLFDESGSLQSQREAISKRFNRVYEELGVVEAAGNPAFKHDEDKPLLTVVASFESTTTVYNKKPTGELEEIQDAMQAIDEKAAMIYENPEAASGQENVFGAVAQLAREYRKFRTRAPQRNVMLVVFTDESGNDFQNVDLAVETCKRSVIPVYVVGVPAPFGRRQAYVKYVDPDPRYDQSPQYVPVDSGPESLMPERIKLHFLGRNDGDERLESGFGAFGLARLAYETGGIFFSVHPNRRDGHVGRGQIDSMTTHLSRFFDPLVMRNYRPDYISESEYRSRLAGNMAKAALVQASSQSWTEQMEDIRLRFPVADEAELARSLSMAQREAAKLEPKLMQLVGTLAQGERDRDEITEPRWRAGYDLAMGRALAAKVRTEGYNTMLAMAKQGMKFEKPNNDTWVLRPSNKVTTGSVLSKEGEKARMYLERVVEEHGDTPWAYLAAKELETPFGWEWTETFTNVIARRQNQGNGNANPQPRMDNVPPKKPKRPVPKL</sequence>
<dbReference type="Proteomes" id="UP001155241">
    <property type="component" value="Unassembled WGS sequence"/>
</dbReference>
<accession>A0A9X2JI30</accession>
<evidence type="ECO:0000256" key="1">
    <source>
        <dbReference type="SAM" id="MobiDB-lite"/>
    </source>
</evidence>
<dbReference type="CDD" id="cd00198">
    <property type="entry name" value="vWFA"/>
    <property type="match status" value="1"/>
</dbReference>
<keyword evidence="2" id="KW-0472">Membrane</keyword>
<feature type="region of interest" description="Disordered" evidence="1">
    <location>
        <begin position="641"/>
        <end position="668"/>
    </location>
</feature>
<organism evidence="4 5">
    <name type="scientific">Aeoliella straminimaris</name>
    <dbReference type="NCBI Taxonomy" id="2954799"/>
    <lineage>
        <taxon>Bacteria</taxon>
        <taxon>Pseudomonadati</taxon>
        <taxon>Planctomycetota</taxon>
        <taxon>Planctomycetia</taxon>
        <taxon>Pirellulales</taxon>
        <taxon>Lacipirellulaceae</taxon>
        <taxon>Aeoliella</taxon>
    </lineage>
</organism>
<name>A0A9X2JI30_9BACT</name>
<evidence type="ECO:0000313" key="5">
    <source>
        <dbReference type="Proteomes" id="UP001155241"/>
    </source>
</evidence>
<gene>
    <name evidence="4" type="ORF">NG895_06380</name>
</gene>
<evidence type="ECO:0000313" key="4">
    <source>
        <dbReference type="EMBL" id="MCO6043529.1"/>
    </source>
</evidence>
<dbReference type="Gene3D" id="3.40.50.410">
    <property type="entry name" value="von Willebrand factor, type A domain"/>
    <property type="match status" value="1"/>
</dbReference>
<dbReference type="InterPro" id="IPR036465">
    <property type="entry name" value="vWFA_dom_sf"/>
</dbReference>
<evidence type="ECO:0000256" key="2">
    <source>
        <dbReference type="SAM" id="Phobius"/>
    </source>
</evidence>